<keyword evidence="4" id="KW-1185">Reference proteome</keyword>
<keyword evidence="2" id="KW-0472">Membrane</keyword>
<dbReference type="Proteomes" id="UP000652219">
    <property type="component" value="Unassembled WGS sequence"/>
</dbReference>
<evidence type="ECO:0000313" key="3">
    <source>
        <dbReference type="EMBL" id="KAF6806281.1"/>
    </source>
</evidence>
<evidence type="ECO:0000256" key="1">
    <source>
        <dbReference type="ARBA" id="ARBA00035112"/>
    </source>
</evidence>
<dbReference type="AlphaFoldDB" id="A0A8H6MS86"/>
<dbReference type="Pfam" id="PF11807">
    <property type="entry name" value="UstYa"/>
    <property type="match status" value="1"/>
</dbReference>
<keyword evidence="2" id="KW-1133">Transmembrane helix</keyword>
<feature type="transmembrane region" description="Helical" evidence="2">
    <location>
        <begin position="37"/>
        <end position="55"/>
    </location>
</feature>
<protein>
    <recommendedName>
        <fullName evidence="5">Tat pathway signal sequence</fullName>
    </recommendedName>
</protein>
<comment type="caution">
    <text evidence="3">The sequence shown here is derived from an EMBL/GenBank/DDBJ whole genome shotgun (WGS) entry which is preliminary data.</text>
</comment>
<keyword evidence="2" id="KW-0812">Transmembrane</keyword>
<dbReference type="InterPro" id="IPR021765">
    <property type="entry name" value="UstYa-like"/>
</dbReference>
<name>A0A8H6MS86_9PEZI</name>
<accession>A0A8H6MS86</accession>
<gene>
    <name evidence="3" type="ORF">CSOJ01_08940</name>
</gene>
<dbReference type="PANTHER" id="PTHR33365">
    <property type="entry name" value="YALI0B05434P"/>
    <property type="match status" value="1"/>
</dbReference>
<dbReference type="GO" id="GO:0043386">
    <property type="term" value="P:mycotoxin biosynthetic process"/>
    <property type="evidence" value="ECO:0007669"/>
    <property type="project" value="InterPro"/>
</dbReference>
<dbReference type="EMBL" id="WIGN01000162">
    <property type="protein sequence ID" value="KAF6806281.1"/>
    <property type="molecule type" value="Genomic_DNA"/>
</dbReference>
<reference evidence="3 4" key="1">
    <citation type="journal article" date="2020" name="Phytopathology">
        <title>Genome Sequence Resources of Colletotrichum truncatum, C. plurivorum, C. musicola, and C. sojae: Four Species Pathogenic to Soybean (Glycine max).</title>
        <authorList>
            <person name="Rogerio F."/>
            <person name="Boufleur T.R."/>
            <person name="Ciampi-Guillardi M."/>
            <person name="Sukno S.A."/>
            <person name="Thon M.R."/>
            <person name="Massola Junior N.S."/>
            <person name="Baroncelli R."/>
        </authorList>
    </citation>
    <scope>NUCLEOTIDE SEQUENCE [LARGE SCALE GENOMIC DNA]</scope>
    <source>
        <strain evidence="3 4">LFN0009</strain>
    </source>
</reference>
<comment type="similarity">
    <text evidence="1">Belongs to the ustYa family.</text>
</comment>
<evidence type="ECO:0000313" key="4">
    <source>
        <dbReference type="Proteomes" id="UP000652219"/>
    </source>
</evidence>
<dbReference type="PANTHER" id="PTHR33365:SF14">
    <property type="entry name" value="TAT PATHWAY SIGNAL SEQUENCE"/>
    <property type="match status" value="1"/>
</dbReference>
<proteinExistence type="inferred from homology"/>
<evidence type="ECO:0000256" key="2">
    <source>
        <dbReference type="SAM" id="Phobius"/>
    </source>
</evidence>
<sequence>MDTKKSDEECCSWDADLMRSQHAQRNRQHCHLLAREILLLFSVFTNFILLSALIVKRPDVQRCIEITSAYSPLYDRYAVTLSPRLSVNSSLEPGLTPDIYRQAPSSEVDAAWSRVTSTHLFPLRKDEVVKMGKDPDYVALMPEEFGFGDDMHVGFMDVFHKIHCLDVLRREAHSDYYGASSKSPLGRAHVDHCIYILLEGLMCRPNMQIIPYIWLEGHPTPTPDFVNTDMCWDFENVIEWKETHGHLNDRSYYDLYGELRPKTKQTPLSEGWKQLKKDEARWKLGSPHAGSSHH</sequence>
<organism evidence="3 4">
    <name type="scientific">Colletotrichum sojae</name>
    <dbReference type="NCBI Taxonomy" id="2175907"/>
    <lineage>
        <taxon>Eukaryota</taxon>
        <taxon>Fungi</taxon>
        <taxon>Dikarya</taxon>
        <taxon>Ascomycota</taxon>
        <taxon>Pezizomycotina</taxon>
        <taxon>Sordariomycetes</taxon>
        <taxon>Hypocreomycetidae</taxon>
        <taxon>Glomerellales</taxon>
        <taxon>Glomerellaceae</taxon>
        <taxon>Colletotrichum</taxon>
        <taxon>Colletotrichum orchidearum species complex</taxon>
    </lineage>
</organism>
<evidence type="ECO:0008006" key="5">
    <source>
        <dbReference type="Google" id="ProtNLM"/>
    </source>
</evidence>